<dbReference type="PROSITE" id="PS50931">
    <property type="entry name" value="HTH_LYSR"/>
    <property type="match status" value="1"/>
</dbReference>
<dbReference type="Gene3D" id="1.10.10.10">
    <property type="entry name" value="Winged helix-like DNA-binding domain superfamily/Winged helix DNA-binding domain"/>
    <property type="match status" value="1"/>
</dbReference>
<keyword evidence="2" id="KW-0805">Transcription regulation</keyword>
<dbReference type="EMBL" id="ADLK01000056">
    <property type="protein sequence ID" value="KMW11320.1"/>
    <property type="molecule type" value="Genomic_DNA"/>
</dbReference>
<reference evidence="6 7" key="1">
    <citation type="submission" date="2011-04" db="EMBL/GenBank/DDBJ databases">
        <title>The Genome Sequence of Clostridium citroniae WAL-19142.</title>
        <authorList>
            <consortium name="The Broad Institute Genome Sequencing Platform"/>
            <person name="Earl A."/>
            <person name="Ward D."/>
            <person name="Feldgarden M."/>
            <person name="Gevers D."/>
            <person name="Warren Y.A."/>
            <person name="Tyrrell K.L."/>
            <person name="Citron D.M."/>
            <person name="Goldstein E.J."/>
            <person name="Daigneault M."/>
            <person name="Allen-Vercoe E."/>
            <person name="Young S.K."/>
            <person name="Zeng Q."/>
            <person name="Gargeya S."/>
            <person name="Fitzgerald M."/>
            <person name="Haas B."/>
            <person name="Abouelleil A."/>
            <person name="Alvarado L."/>
            <person name="Arachchi H.M."/>
            <person name="Berlin A."/>
            <person name="Brown A."/>
            <person name="Chapman S.B."/>
            <person name="Chen Z."/>
            <person name="Dunbar C."/>
            <person name="Freedman E."/>
            <person name="Gearin G."/>
            <person name="Gellesch M."/>
            <person name="Goldberg J."/>
            <person name="Griggs A."/>
            <person name="Gujja S."/>
            <person name="Heilman E.R."/>
            <person name="Heiman D."/>
            <person name="Howarth C."/>
            <person name="Larson L."/>
            <person name="Lui A."/>
            <person name="MacDonald P.J."/>
            <person name="Mehta T."/>
            <person name="Montmayeur A."/>
            <person name="Murphy C."/>
            <person name="Neiman D."/>
            <person name="Pearson M."/>
            <person name="Priest M."/>
            <person name="Roberts A."/>
            <person name="Saif S."/>
            <person name="Shea T."/>
            <person name="Shenoy N."/>
            <person name="Sisk P."/>
            <person name="Stolte C."/>
            <person name="Sykes S."/>
            <person name="White J."/>
            <person name="Yandava C."/>
            <person name="Wortman J."/>
            <person name="Nusbaum C."/>
            <person name="Birren B."/>
        </authorList>
    </citation>
    <scope>NUCLEOTIDE SEQUENCE [LARGE SCALE GENOMIC DNA]</scope>
    <source>
        <strain evidence="6 7">WAL-19142</strain>
    </source>
</reference>
<feature type="domain" description="HTH lysR-type" evidence="5">
    <location>
        <begin position="1"/>
        <end position="58"/>
    </location>
</feature>
<evidence type="ECO:0000313" key="6">
    <source>
        <dbReference type="EMBL" id="KMW11320.1"/>
    </source>
</evidence>
<comment type="similarity">
    <text evidence="1">Belongs to the LysR transcriptional regulatory family.</text>
</comment>
<name>A0A0J9E6S6_9FIRM</name>
<dbReference type="RefSeq" id="WP_045091386.1">
    <property type="nucleotide sequence ID" value="NZ_KQ235875.1"/>
</dbReference>
<evidence type="ECO:0000256" key="3">
    <source>
        <dbReference type="ARBA" id="ARBA00023125"/>
    </source>
</evidence>
<dbReference type="PATRIC" id="fig|742734.4.peg.647"/>
<dbReference type="GO" id="GO:0032993">
    <property type="term" value="C:protein-DNA complex"/>
    <property type="evidence" value="ECO:0007669"/>
    <property type="project" value="TreeGrafter"/>
</dbReference>
<dbReference type="GO" id="GO:0003677">
    <property type="term" value="F:DNA binding"/>
    <property type="evidence" value="ECO:0007669"/>
    <property type="project" value="UniProtKB-KW"/>
</dbReference>
<evidence type="ECO:0000256" key="4">
    <source>
        <dbReference type="ARBA" id="ARBA00023163"/>
    </source>
</evidence>
<protein>
    <recommendedName>
        <fullName evidence="5">HTH lysR-type domain-containing protein</fullName>
    </recommendedName>
</protein>
<dbReference type="Pfam" id="PF03466">
    <property type="entry name" value="LysR_substrate"/>
    <property type="match status" value="1"/>
</dbReference>
<dbReference type="AlphaFoldDB" id="A0A0J9E6S6"/>
<keyword evidence="4" id="KW-0804">Transcription</keyword>
<dbReference type="InterPro" id="IPR036390">
    <property type="entry name" value="WH_DNA-bd_sf"/>
</dbReference>
<keyword evidence="3" id="KW-0238">DNA-binding</keyword>
<proteinExistence type="inferred from homology"/>
<dbReference type="OrthoDB" id="1652954at2"/>
<evidence type="ECO:0000259" key="5">
    <source>
        <dbReference type="PROSITE" id="PS50931"/>
    </source>
</evidence>
<comment type="caution">
    <text evidence="6">The sequence shown here is derived from an EMBL/GenBank/DDBJ whole genome shotgun (WGS) entry which is preliminary data.</text>
</comment>
<dbReference type="CDD" id="cd05466">
    <property type="entry name" value="PBP2_LTTR_substrate"/>
    <property type="match status" value="1"/>
</dbReference>
<evidence type="ECO:0000256" key="1">
    <source>
        <dbReference type="ARBA" id="ARBA00009437"/>
    </source>
</evidence>
<organism evidence="6 7">
    <name type="scientific">[Clostridium] citroniae WAL-19142</name>
    <dbReference type="NCBI Taxonomy" id="742734"/>
    <lineage>
        <taxon>Bacteria</taxon>
        <taxon>Bacillati</taxon>
        <taxon>Bacillota</taxon>
        <taxon>Clostridia</taxon>
        <taxon>Lachnospirales</taxon>
        <taxon>Lachnospiraceae</taxon>
        <taxon>Enterocloster</taxon>
    </lineage>
</organism>
<dbReference type="GeneID" id="93163160"/>
<dbReference type="PANTHER" id="PTHR30346:SF28">
    <property type="entry name" value="HTH-TYPE TRANSCRIPTIONAL REGULATOR CYNR"/>
    <property type="match status" value="1"/>
</dbReference>
<gene>
    <name evidence="6" type="ORF">HMPREF9470_00607</name>
</gene>
<dbReference type="InterPro" id="IPR005119">
    <property type="entry name" value="LysR_subst-bd"/>
</dbReference>
<dbReference type="SUPFAM" id="SSF53850">
    <property type="entry name" value="Periplasmic binding protein-like II"/>
    <property type="match status" value="1"/>
</dbReference>
<dbReference type="Gene3D" id="3.40.190.290">
    <property type="match status" value="1"/>
</dbReference>
<dbReference type="InterPro" id="IPR000847">
    <property type="entry name" value="LysR_HTH_N"/>
</dbReference>
<sequence>MEMKFVTYFMAIAKYRNLSKAADYLFVSQSTLSQFLAREEQELGVKLVSRNRSELTLTHAGELYEETCRNMMELQSSLYKKLSDIEQSKTGHISIGITPQWGGEMFAEIYPIFKQKYPNYLVNLLEDTTKPLLEQVVKGTLDIAILAVADDAPVSLPSVSVSREELVLAVPVSLGKMPDCQRRPGTALKALDISKVKNENFIISCSGTAIRDITNSVFEQYRISPRIICEINNHSSSLKMVASGLGITVIPLSYVDSNPHISYFSIGDGVFWNICTVAKRNFKPCEPDHYLMDLVGEYFVKERMGN</sequence>
<dbReference type="GO" id="GO:0003700">
    <property type="term" value="F:DNA-binding transcription factor activity"/>
    <property type="evidence" value="ECO:0007669"/>
    <property type="project" value="InterPro"/>
</dbReference>
<dbReference type="SUPFAM" id="SSF46785">
    <property type="entry name" value="Winged helix' DNA-binding domain"/>
    <property type="match status" value="1"/>
</dbReference>
<dbReference type="Proteomes" id="UP000037392">
    <property type="component" value="Unassembled WGS sequence"/>
</dbReference>
<evidence type="ECO:0000256" key="2">
    <source>
        <dbReference type="ARBA" id="ARBA00023015"/>
    </source>
</evidence>
<dbReference type="Pfam" id="PF00126">
    <property type="entry name" value="HTH_1"/>
    <property type="match status" value="1"/>
</dbReference>
<accession>A0A0J9E6S6</accession>
<evidence type="ECO:0000313" key="7">
    <source>
        <dbReference type="Proteomes" id="UP000037392"/>
    </source>
</evidence>
<dbReference type="InterPro" id="IPR036388">
    <property type="entry name" value="WH-like_DNA-bd_sf"/>
</dbReference>
<dbReference type="PANTHER" id="PTHR30346">
    <property type="entry name" value="TRANSCRIPTIONAL DUAL REGULATOR HCAR-RELATED"/>
    <property type="match status" value="1"/>
</dbReference>